<reference evidence="1 2" key="1">
    <citation type="submission" date="2018-11" db="EMBL/GenBank/DDBJ databases">
        <authorList>
            <person name="Jang G.I."/>
            <person name="Hwang C.Y."/>
        </authorList>
    </citation>
    <scope>NUCLEOTIDE SEQUENCE [LARGE SCALE GENOMIC DNA]</scope>
    <source>
        <strain evidence="1 2">SSM26</strain>
    </source>
</reference>
<name>A0ABX9XN41_9PSED</name>
<evidence type="ECO:0008006" key="3">
    <source>
        <dbReference type="Google" id="ProtNLM"/>
    </source>
</evidence>
<keyword evidence="2" id="KW-1185">Reference proteome</keyword>
<comment type="caution">
    <text evidence="1">The sequence shown here is derived from an EMBL/GenBank/DDBJ whole genome shotgun (WGS) entry which is preliminary data.</text>
</comment>
<dbReference type="Proteomes" id="UP000275199">
    <property type="component" value="Unassembled WGS sequence"/>
</dbReference>
<dbReference type="EMBL" id="RKKU01000001">
    <property type="protein sequence ID" value="ROZ88477.1"/>
    <property type="molecule type" value="Genomic_DNA"/>
</dbReference>
<proteinExistence type="predicted"/>
<organism evidence="1 2">
    <name type="scientific">Pseudomonas neustonica</name>
    <dbReference type="NCBI Taxonomy" id="2487346"/>
    <lineage>
        <taxon>Bacteria</taxon>
        <taxon>Pseudomonadati</taxon>
        <taxon>Pseudomonadota</taxon>
        <taxon>Gammaproteobacteria</taxon>
        <taxon>Pseudomonadales</taxon>
        <taxon>Pseudomonadaceae</taxon>
        <taxon>Pseudomonas</taxon>
    </lineage>
</organism>
<accession>A0ABX9XN41</accession>
<sequence length="569" mass="62357">MLNAYPLNSVPLNGLSGGALPETVVIEPGDSFVWSLVIKVGGEDVSAACQGYSVSGSEDGDLVAAFTWQLGPDPVDLRSFAGRSVTIDFVVHGDPDVVDRRFTGELVEPEFDVLTRLLSCQATTRLEDAFEAKEHAEIDAFVAGRWSADVFEEREGRSRWDYTLERLSTIDASLSVGRDGEPRITSWSPAGVAFEFAQGSAIYESADVALGKLSDTVNVFEIELDYRYSRYRQRNQSYSWLHPGTGGNTSFDGFAAWRADSTELPDVEMIREATRSAGWFIRNEQFFRLPGSLPNIAAPWYNENTDLLLGADWTASKRWAQRGVEQYRIRLEVPSGVAAVGEVIERQRVVLDTDTDGDSLWEQSGDPENTAATDFSELPLRDSDRLQLALDTIMAVGRVAILKSQRANLVTWQVPLAHALGVDFGQRLRLYDRITATGVVTSLSEQVDVESGAADLTIGIAVSEGTVTAPSDALVVPPQPIFVDDPGPSVSPTLPTQIGWRSTAPEYDEELEGFSGNYSVPDAAGDTMERYPRRFAVPTPEIIAQWRDEVTAESAITYRIAPPADTLEI</sequence>
<evidence type="ECO:0000313" key="2">
    <source>
        <dbReference type="Proteomes" id="UP000275199"/>
    </source>
</evidence>
<gene>
    <name evidence="1" type="ORF">EF096_01950</name>
</gene>
<dbReference type="RefSeq" id="WP_123887915.1">
    <property type="nucleotide sequence ID" value="NZ_RKKU01000001.1"/>
</dbReference>
<protein>
    <recommendedName>
        <fullName evidence="3">Tip attachment protein J domain-containing protein</fullName>
    </recommendedName>
</protein>
<evidence type="ECO:0000313" key="1">
    <source>
        <dbReference type="EMBL" id="ROZ88477.1"/>
    </source>
</evidence>